<dbReference type="SUPFAM" id="SSF52540">
    <property type="entry name" value="P-loop containing nucleoside triphosphate hydrolases"/>
    <property type="match status" value="1"/>
</dbReference>
<keyword evidence="4" id="KW-1185">Reference proteome</keyword>
<evidence type="ECO:0000259" key="2">
    <source>
        <dbReference type="Pfam" id="PF00004"/>
    </source>
</evidence>
<dbReference type="Gene3D" id="3.40.50.300">
    <property type="entry name" value="P-loop containing nucleotide triphosphate hydrolases"/>
    <property type="match status" value="2"/>
</dbReference>
<dbReference type="InterPro" id="IPR050168">
    <property type="entry name" value="AAA_ATPase_domain"/>
</dbReference>
<evidence type="ECO:0000313" key="3">
    <source>
        <dbReference type="EMBL" id="KAK6935035.1"/>
    </source>
</evidence>
<dbReference type="GO" id="GO:0005778">
    <property type="term" value="C:peroxisomal membrane"/>
    <property type="evidence" value="ECO:0007669"/>
    <property type="project" value="TreeGrafter"/>
</dbReference>
<name>A0AAN8VIU2_9MAGN</name>
<comment type="caution">
    <text evidence="3">The sequence shown here is derived from an EMBL/GenBank/DDBJ whole genome shotgun (WGS) entry which is preliminary data.</text>
</comment>
<feature type="region of interest" description="Disordered" evidence="1">
    <location>
        <begin position="74"/>
        <end position="108"/>
    </location>
</feature>
<dbReference type="Gene3D" id="1.10.8.60">
    <property type="match status" value="1"/>
</dbReference>
<dbReference type="Proteomes" id="UP001370490">
    <property type="component" value="Unassembled WGS sequence"/>
</dbReference>
<feature type="compositionally biased region" description="Basic and acidic residues" evidence="1">
    <location>
        <begin position="75"/>
        <end position="90"/>
    </location>
</feature>
<gene>
    <name evidence="3" type="ORF">RJ641_035190</name>
</gene>
<feature type="compositionally biased region" description="Polar residues" evidence="1">
    <location>
        <begin position="91"/>
        <end position="103"/>
    </location>
</feature>
<reference evidence="3 4" key="1">
    <citation type="submission" date="2023-12" db="EMBL/GenBank/DDBJ databases">
        <title>A high-quality genome assembly for Dillenia turbinata (Dilleniales).</title>
        <authorList>
            <person name="Chanderbali A."/>
        </authorList>
    </citation>
    <scope>NUCLEOTIDE SEQUENCE [LARGE SCALE GENOMIC DNA]</scope>
    <source>
        <strain evidence="3">LSX21</strain>
        <tissue evidence="3">Leaf</tissue>
    </source>
</reference>
<protein>
    <submittedName>
        <fullName evidence="3">ATPase, AAA-type, core</fullName>
    </submittedName>
</protein>
<dbReference type="PANTHER" id="PTHR23077">
    <property type="entry name" value="AAA-FAMILY ATPASE"/>
    <property type="match status" value="1"/>
</dbReference>
<dbReference type="PANTHER" id="PTHR23077:SF9">
    <property type="entry name" value="PEROXISOMAL ATPASE PEX6"/>
    <property type="match status" value="1"/>
</dbReference>
<dbReference type="AlphaFoldDB" id="A0AAN8VIU2"/>
<dbReference type="InterPro" id="IPR003959">
    <property type="entry name" value="ATPase_AAA_core"/>
</dbReference>
<dbReference type="Pfam" id="PF00004">
    <property type="entry name" value="AAA"/>
    <property type="match status" value="1"/>
</dbReference>
<dbReference type="GO" id="GO:0016558">
    <property type="term" value="P:protein import into peroxisome matrix"/>
    <property type="evidence" value="ECO:0007669"/>
    <property type="project" value="TreeGrafter"/>
</dbReference>
<dbReference type="GO" id="GO:0016887">
    <property type="term" value="F:ATP hydrolysis activity"/>
    <property type="evidence" value="ECO:0007669"/>
    <property type="project" value="InterPro"/>
</dbReference>
<dbReference type="InterPro" id="IPR027417">
    <property type="entry name" value="P-loop_NTPase"/>
</dbReference>
<proteinExistence type="predicted"/>
<dbReference type="EMBL" id="JBAMMX010000008">
    <property type="protein sequence ID" value="KAK6935035.1"/>
    <property type="molecule type" value="Genomic_DNA"/>
</dbReference>
<evidence type="ECO:0000313" key="4">
    <source>
        <dbReference type="Proteomes" id="UP001370490"/>
    </source>
</evidence>
<dbReference type="GO" id="GO:0005524">
    <property type="term" value="F:ATP binding"/>
    <property type="evidence" value="ECO:0007669"/>
    <property type="project" value="InterPro"/>
</dbReference>
<accession>A0AAN8VIU2</accession>
<sequence>MLCWMCFAPNYTSVEIIVVVVIIRNRCGSPEHDFSGSEAIVGFACFSWTDIWIHAPDLCALVANANANLVPKHKIQNDDLKPRDTGHSDSRFNQQGENSSLEDTPQMMHKDDIAKALERSKKRNCINISILNPHYMSITILFVPNVKWEDVGGLEDVKKSILDTVQLPLLHKDLFSSGLRKRSGVLLYGPPGKPYLPIPVSSSAMNLILLLQLEEPLMLAEIDGLNDSTQDLFIIGASNRPGLIDLALLQSSRFDKLQYVGVNVDASYREWFSSSLLDSSNQDDQAFSIVKYGDFLKVLRELFPSLSFAELKK</sequence>
<feature type="domain" description="ATPase AAA-type core" evidence="2">
    <location>
        <begin position="218"/>
        <end position="261"/>
    </location>
</feature>
<organism evidence="3 4">
    <name type="scientific">Dillenia turbinata</name>
    <dbReference type="NCBI Taxonomy" id="194707"/>
    <lineage>
        <taxon>Eukaryota</taxon>
        <taxon>Viridiplantae</taxon>
        <taxon>Streptophyta</taxon>
        <taxon>Embryophyta</taxon>
        <taxon>Tracheophyta</taxon>
        <taxon>Spermatophyta</taxon>
        <taxon>Magnoliopsida</taxon>
        <taxon>eudicotyledons</taxon>
        <taxon>Gunneridae</taxon>
        <taxon>Pentapetalae</taxon>
        <taxon>Dilleniales</taxon>
        <taxon>Dilleniaceae</taxon>
        <taxon>Dillenia</taxon>
    </lineage>
</organism>
<dbReference type="GO" id="GO:0005829">
    <property type="term" value="C:cytosol"/>
    <property type="evidence" value="ECO:0007669"/>
    <property type="project" value="TreeGrafter"/>
</dbReference>
<evidence type="ECO:0000256" key="1">
    <source>
        <dbReference type="SAM" id="MobiDB-lite"/>
    </source>
</evidence>